<accession>A0AAW6LY24</accession>
<comment type="caution">
    <text evidence="1">The sequence shown here is derived from an EMBL/GenBank/DDBJ whole genome shotgun (WGS) entry which is preliminary data.</text>
</comment>
<reference evidence="1" key="1">
    <citation type="submission" date="2023-03" db="EMBL/GenBank/DDBJ databases">
        <title>DFI Biobank Strains.</title>
        <authorList>
            <person name="Mostad J."/>
            <person name="Paddock L."/>
            <person name="Medina S."/>
            <person name="Waligurski E."/>
            <person name="Barat B."/>
            <person name="Smith R."/>
            <person name="Burgo V."/>
            <person name="Metcalfe C."/>
            <person name="Woodson C."/>
            <person name="Sundararajan A."/>
            <person name="Ramaswamy R."/>
            <person name="Lin H."/>
            <person name="Pamer E.G."/>
        </authorList>
    </citation>
    <scope>NUCLEOTIDE SEQUENCE</scope>
    <source>
        <strain evidence="1">DFI.9.5</strain>
    </source>
</reference>
<name>A0AAW6LY24_9BACE</name>
<dbReference type="EMBL" id="JARFID010000008">
    <property type="protein sequence ID" value="MDE8694530.1"/>
    <property type="molecule type" value="Genomic_DNA"/>
</dbReference>
<evidence type="ECO:0000313" key="2">
    <source>
        <dbReference type="Proteomes" id="UP001221924"/>
    </source>
</evidence>
<organism evidence="1 2">
    <name type="scientific">Bacteroides cellulosilyticus</name>
    <dbReference type="NCBI Taxonomy" id="246787"/>
    <lineage>
        <taxon>Bacteria</taxon>
        <taxon>Pseudomonadati</taxon>
        <taxon>Bacteroidota</taxon>
        <taxon>Bacteroidia</taxon>
        <taxon>Bacteroidales</taxon>
        <taxon>Bacteroidaceae</taxon>
        <taxon>Bacteroides</taxon>
    </lineage>
</organism>
<evidence type="ECO:0000313" key="1">
    <source>
        <dbReference type="EMBL" id="MDE8694530.1"/>
    </source>
</evidence>
<dbReference type="RefSeq" id="WP_256141055.1">
    <property type="nucleotide sequence ID" value="NZ_JANFZY010000006.1"/>
</dbReference>
<proteinExistence type="predicted"/>
<dbReference type="AlphaFoldDB" id="A0AAW6LY24"/>
<protein>
    <submittedName>
        <fullName evidence="1">Uncharacterized protein</fullName>
    </submittedName>
</protein>
<dbReference type="Proteomes" id="UP001221924">
    <property type="component" value="Unassembled WGS sequence"/>
</dbReference>
<sequence length="73" mass="8070">MTKKIALTPEIIDCVDTLQTGGAEMWNTTIRKALYCVVNGECYGNAEERLKLAQELLCMQDMLSTFIPEGGAQ</sequence>
<gene>
    <name evidence="1" type="ORF">PZH42_10465</name>
</gene>